<feature type="transmembrane region" description="Helical" evidence="1">
    <location>
        <begin position="104"/>
        <end position="123"/>
    </location>
</feature>
<protein>
    <recommendedName>
        <fullName evidence="4">O-antigen polymerase</fullName>
    </recommendedName>
</protein>
<dbReference type="RefSeq" id="WP_013576866.1">
    <property type="nucleotide sequence ID" value="NC_015061.1"/>
</dbReference>
<keyword evidence="1" id="KW-1133">Transmembrane helix</keyword>
<sequence length="407" mass="46037">MNLRLSNIKNLAIYIIVCFVVFDGVRGNLTISNIIAPFRELVLGIFIALSLPMLLHSDKKDVRLIAPYLFISVFAIINIPITLFHSISDYHLGGIQVFGNKYTAVYKHIIFSIIFLSFICYARNNFDTLRKALKLFITLSVVYAIITIPIYLYGFPLFIADFRDWGRMGIGYPTMDGQVICLAAFCLIFLVPQKNMFVFNLKMAGLLLGLACQNTGTSMVTMILISIAALFKKPGKTISYFAIIFPAIIAVALYKYYSDPEFFTQILYVTMNKINLLIDPSANIGEVNTLAMRDDQYKNLHEIINNDTFLWLFGVGGEAYVENEFKLILASYGIFSFLSFVISFFWITIFILLSKNKNKTLLIVLIVIWAFTSYTLSSIFLFATSCGFCLVFSYAYILGENANEAGR</sequence>
<keyword evidence="1" id="KW-0472">Membrane</keyword>
<name>A0A0H3FD70_RAHSY</name>
<reference evidence="2 3" key="2">
    <citation type="journal article" date="2012" name="J. Bacteriol.">
        <title>Complete Genome Sequence of Rahnella sp. Strain Y9602, a Gammaproteobacterium Isolate from Metal- and Radionuclide-Contaminated Soil.</title>
        <authorList>
            <person name="Martinez R.J."/>
            <person name="Bruce D."/>
            <person name="Detter C."/>
            <person name="Goodwin L.A."/>
            <person name="Han J."/>
            <person name="Han C.S."/>
            <person name="Held B."/>
            <person name="Land M.L."/>
            <person name="Mikhailova N."/>
            <person name="Nolan M."/>
            <person name="Pennacchio L."/>
            <person name="Pitluck S."/>
            <person name="Tapia R."/>
            <person name="Woyke T."/>
            <person name="Sobecky P.A."/>
        </authorList>
    </citation>
    <scope>NUCLEOTIDE SEQUENCE [LARGE SCALE GENOMIC DNA]</scope>
    <source>
        <strain evidence="2 3">Y9602</strain>
    </source>
</reference>
<feature type="transmembrane region" description="Helical" evidence="1">
    <location>
        <begin position="327"/>
        <end position="353"/>
    </location>
</feature>
<evidence type="ECO:0000256" key="1">
    <source>
        <dbReference type="SAM" id="Phobius"/>
    </source>
</evidence>
<feature type="transmembrane region" description="Helical" evidence="1">
    <location>
        <begin position="237"/>
        <end position="257"/>
    </location>
</feature>
<evidence type="ECO:0000313" key="3">
    <source>
        <dbReference type="Proteomes" id="UP000007257"/>
    </source>
</evidence>
<proteinExistence type="predicted"/>
<dbReference type="HOGENOM" id="CLU_670456_0_0_6"/>
<feature type="transmembrane region" description="Helical" evidence="1">
    <location>
        <begin position="170"/>
        <end position="191"/>
    </location>
</feature>
<organism evidence="2 3">
    <name type="scientific">Rahnella sp. (strain Y9602)</name>
    <dbReference type="NCBI Taxonomy" id="2703885"/>
    <lineage>
        <taxon>Bacteria</taxon>
        <taxon>Pseudomonadati</taxon>
        <taxon>Pseudomonadota</taxon>
        <taxon>Gammaproteobacteria</taxon>
        <taxon>Enterobacterales</taxon>
        <taxon>Yersiniaceae</taxon>
        <taxon>Rahnella</taxon>
    </lineage>
</organism>
<feature type="transmembrane region" description="Helical" evidence="1">
    <location>
        <begin position="41"/>
        <end position="57"/>
    </location>
</feature>
<dbReference type="EMBL" id="CP002505">
    <property type="protein sequence ID" value="ADW75174.1"/>
    <property type="molecule type" value="Genomic_DNA"/>
</dbReference>
<feature type="transmembrane region" description="Helical" evidence="1">
    <location>
        <begin position="360"/>
        <end position="383"/>
    </location>
</feature>
<accession>A0A0H3FD70</accession>
<feature type="transmembrane region" description="Helical" evidence="1">
    <location>
        <begin position="135"/>
        <end position="158"/>
    </location>
</feature>
<feature type="transmembrane region" description="Helical" evidence="1">
    <location>
        <begin position="203"/>
        <end position="231"/>
    </location>
</feature>
<keyword evidence="1" id="KW-0812">Transmembrane</keyword>
<reference evidence="3" key="1">
    <citation type="submission" date="2011-01" db="EMBL/GenBank/DDBJ databases">
        <title>Complete sequence of chromosome of Rahnella sp. Y9602.</title>
        <authorList>
            <consortium name="US DOE Joint Genome Institute"/>
            <person name="Lucas S."/>
            <person name="Copeland A."/>
            <person name="Lapidus A."/>
            <person name="Cheng J.-F."/>
            <person name="Goodwin L."/>
            <person name="Pitluck S."/>
            <person name="Lu M."/>
            <person name="Detter J.C."/>
            <person name="Han C."/>
            <person name="Tapia R."/>
            <person name="Land M."/>
            <person name="Hauser L."/>
            <person name="Kyrpides N."/>
            <person name="Ivanova N."/>
            <person name="Ovchinnikova G."/>
            <person name="Pagani I."/>
            <person name="Sobecky P.A."/>
            <person name="Martinez R.J."/>
            <person name="Woyke T."/>
        </authorList>
    </citation>
    <scope>NUCLEOTIDE SEQUENCE [LARGE SCALE GENOMIC DNA]</scope>
    <source>
        <strain evidence="3">Y9602</strain>
    </source>
</reference>
<dbReference type="AlphaFoldDB" id="A0A0H3FD70"/>
<dbReference type="Proteomes" id="UP000007257">
    <property type="component" value="Chromosome"/>
</dbReference>
<dbReference type="OrthoDB" id="9554606at2"/>
<dbReference type="KEGG" id="rah:Rahaq_3583"/>
<evidence type="ECO:0008006" key="4">
    <source>
        <dbReference type="Google" id="ProtNLM"/>
    </source>
</evidence>
<feature type="transmembrane region" description="Helical" evidence="1">
    <location>
        <begin position="12"/>
        <end position="35"/>
    </location>
</feature>
<gene>
    <name evidence="2" type="ordered locus">Rahaq_3583</name>
</gene>
<evidence type="ECO:0000313" key="2">
    <source>
        <dbReference type="EMBL" id="ADW75174.1"/>
    </source>
</evidence>
<feature type="transmembrane region" description="Helical" evidence="1">
    <location>
        <begin position="64"/>
        <end position="84"/>
    </location>
</feature>